<protein>
    <submittedName>
        <fullName evidence="1">Uncharacterized protein</fullName>
    </submittedName>
</protein>
<dbReference type="Proteomes" id="UP000000305">
    <property type="component" value="Unassembled WGS sequence"/>
</dbReference>
<reference evidence="1 2" key="1">
    <citation type="journal article" date="2011" name="Science">
        <title>The ecoresponsive genome of Daphnia pulex.</title>
        <authorList>
            <person name="Colbourne J.K."/>
            <person name="Pfrender M.E."/>
            <person name="Gilbert D."/>
            <person name="Thomas W.K."/>
            <person name="Tucker A."/>
            <person name="Oakley T.H."/>
            <person name="Tokishita S."/>
            <person name="Aerts A."/>
            <person name="Arnold G.J."/>
            <person name="Basu M.K."/>
            <person name="Bauer D.J."/>
            <person name="Caceres C.E."/>
            <person name="Carmel L."/>
            <person name="Casola C."/>
            <person name="Choi J.H."/>
            <person name="Detter J.C."/>
            <person name="Dong Q."/>
            <person name="Dusheyko S."/>
            <person name="Eads B.D."/>
            <person name="Frohlich T."/>
            <person name="Geiler-Samerotte K.A."/>
            <person name="Gerlach D."/>
            <person name="Hatcher P."/>
            <person name="Jogdeo S."/>
            <person name="Krijgsveld J."/>
            <person name="Kriventseva E.V."/>
            <person name="Kultz D."/>
            <person name="Laforsch C."/>
            <person name="Lindquist E."/>
            <person name="Lopez J."/>
            <person name="Manak J.R."/>
            <person name="Muller J."/>
            <person name="Pangilinan J."/>
            <person name="Patwardhan R.P."/>
            <person name="Pitluck S."/>
            <person name="Pritham E.J."/>
            <person name="Rechtsteiner A."/>
            <person name="Rho M."/>
            <person name="Rogozin I.B."/>
            <person name="Sakarya O."/>
            <person name="Salamov A."/>
            <person name="Schaack S."/>
            <person name="Shapiro H."/>
            <person name="Shiga Y."/>
            <person name="Skalitzky C."/>
            <person name="Smith Z."/>
            <person name="Souvorov A."/>
            <person name="Sung W."/>
            <person name="Tang Z."/>
            <person name="Tsuchiya D."/>
            <person name="Tu H."/>
            <person name="Vos H."/>
            <person name="Wang M."/>
            <person name="Wolf Y.I."/>
            <person name="Yamagata H."/>
            <person name="Yamada T."/>
            <person name="Ye Y."/>
            <person name="Shaw J.R."/>
            <person name="Andrews J."/>
            <person name="Crease T.J."/>
            <person name="Tang H."/>
            <person name="Lucas S.M."/>
            <person name="Robertson H.M."/>
            <person name="Bork P."/>
            <person name="Koonin E.V."/>
            <person name="Zdobnov E.M."/>
            <person name="Grigoriev I.V."/>
            <person name="Lynch M."/>
            <person name="Boore J.L."/>
        </authorList>
    </citation>
    <scope>NUCLEOTIDE SEQUENCE [LARGE SCALE GENOMIC DNA]</scope>
</reference>
<dbReference type="AlphaFoldDB" id="E9FYH1"/>
<accession>E9FYH1</accession>
<name>E9FYH1_DAPPU</name>
<dbReference type="EMBL" id="GL732527">
    <property type="protein sequence ID" value="EFX87768.1"/>
    <property type="molecule type" value="Genomic_DNA"/>
</dbReference>
<sequence>MDEVVSKWCEIAENTTTYLSKNVQDLVLKKGIATTTSISLEIATDDLLDISRLSSSLLSDGI</sequence>
<organism evidence="1 2">
    <name type="scientific">Daphnia pulex</name>
    <name type="common">Water flea</name>
    <dbReference type="NCBI Taxonomy" id="6669"/>
    <lineage>
        <taxon>Eukaryota</taxon>
        <taxon>Metazoa</taxon>
        <taxon>Ecdysozoa</taxon>
        <taxon>Arthropoda</taxon>
        <taxon>Crustacea</taxon>
        <taxon>Branchiopoda</taxon>
        <taxon>Diplostraca</taxon>
        <taxon>Cladocera</taxon>
        <taxon>Anomopoda</taxon>
        <taxon>Daphniidae</taxon>
        <taxon>Daphnia</taxon>
    </lineage>
</organism>
<dbReference type="InParanoid" id="E9FYH1"/>
<dbReference type="HOGENOM" id="CLU_2906335_0_0_1"/>
<dbReference type="KEGG" id="dpx:DAPPUDRAFT_235210"/>
<evidence type="ECO:0000313" key="2">
    <source>
        <dbReference type="Proteomes" id="UP000000305"/>
    </source>
</evidence>
<dbReference type="OrthoDB" id="49386at2759"/>
<proteinExistence type="predicted"/>
<evidence type="ECO:0000313" key="1">
    <source>
        <dbReference type="EMBL" id="EFX87768.1"/>
    </source>
</evidence>
<keyword evidence="2" id="KW-1185">Reference proteome</keyword>
<gene>
    <name evidence="1" type="ORF">DAPPUDRAFT_235210</name>
</gene>